<dbReference type="STRING" id="1121895.GCA_000378485_03793"/>
<dbReference type="Pfam" id="PF07715">
    <property type="entry name" value="Plug"/>
    <property type="match status" value="1"/>
</dbReference>
<dbReference type="InterPro" id="IPR039426">
    <property type="entry name" value="TonB-dep_rcpt-like"/>
</dbReference>
<dbReference type="InterPro" id="IPR012910">
    <property type="entry name" value="Plug_dom"/>
</dbReference>
<evidence type="ECO:0000256" key="8">
    <source>
        <dbReference type="ARBA" id="ARBA00023170"/>
    </source>
</evidence>
<protein>
    <recommendedName>
        <fullName evidence="17">TonB-dependent receptor</fullName>
    </recommendedName>
</protein>
<dbReference type="Proteomes" id="UP000030152">
    <property type="component" value="Unassembled WGS sequence"/>
</dbReference>
<evidence type="ECO:0000256" key="7">
    <source>
        <dbReference type="ARBA" id="ARBA00023136"/>
    </source>
</evidence>
<evidence type="ECO:0000259" key="13">
    <source>
        <dbReference type="Pfam" id="PF00593"/>
    </source>
</evidence>
<dbReference type="Gene3D" id="2.170.130.10">
    <property type="entry name" value="TonB-dependent receptor, plug domain"/>
    <property type="match status" value="1"/>
</dbReference>
<keyword evidence="5 12" id="KW-0732">Signal</keyword>
<evidence type="ECO:0000256" key="11">
    <source>
        <dbReference type="RuleBase" id="RU003357"/>
    </source>
</evidence>
<keyword evidence="2 10" id="KW-0813">Transport</keyword>
<dbReference type="PANTHER" id="PTHR30069">
    <property type="entry name" value="TONB-DEPENDENT OUTER MEMBRANE RECEPTOR"/>
    <property type="match status" value="1"/>
</dbReference>
<evidence type="ECO:0000256" key="2">
    <source>
        <dbReference type="ARBA" id="ARBA00022448"/>
    </source>
</evidence>
<name>A0A0A2M2K6_9FLAO</name>
<dbReference type="OrthoDB" id="9764669at2"/>
<dbReference type="SUPFAM" id="SSF56935">
    <property type="entry name" value="Porins"/>
    <property type="match status" value="1"/>
</dbReference>
<keyword evidence="7 10" id="KW-0472">Membrane</keyword>
<feature type="domain" description="TonB-dependent receptor plug" evidence="14">
    <location>
        <begin position="48"/>
        <end position="154"/>
    </location>
</feature>
<dbReference type="AlphaFoldDB" id="A0A0A2M2K6"/>
<evidence type="ECO:0000256" key="10">
    <source>
        <dbReference type="PROSITE-ProRule" id="PRU01360"/>
    </source>
</evidence>
<feature type="signal peptide" evidence="12">
    <location>
        <begin position="1"/>
        <end position="21"/>
    </location>
</feature>
<organism evidence="15 16">
    <name type="scientific">Flavobacterium rivuli WB 3.3-2 = DSM 21788</name>
    <dbReference type="NCBI Taxonomy" id="1121895"/>
    <lineage>
        <taxon>Bacteria</taxon>
        <taxon>Pseudomonadati</taxon>
        <taxon>Bacteroidota</taxon>
        <taxon>Flavobacteriia</taxon>
        <taxon>Flavobacteriales</taxon>
        <taxon>Flavobacteriaceae</taxon>
        <taxon>Flavobacterium</taxon>
    </lineage>
</organism>
<comment type="similarity">
    <text evidence="10 11">Belongs to the TonB-dependent receptor family.</text>
</comment>
<dbReference type="Pfam" id="PF00593">
    <property type="entry name" value="TonB_dep_Rec_b-barrel"/>
    <property type="match status" value="1"/>
</dbReference>
<dbReference type="InterPro" id="IPR036942">
    <property type="entry name" value="Beta-barrel_TonB_sf"/>
</dbReference>
<gene>
    <name evidence="15" type="ORF">Q765_14575</name>
</gene>
<evidence type="ECO:0000256" key="9">
    <source>
        <dbReference type="ARBA" id="ARBA00023237"/>
    </source>
</evidence>
<evidence type="ECO:0000256" key="6">
    <source>
        <dbReference type="ARBA" id="ARBA00023077"/>
    </source>
</evidence>
<accession>A0A0A2M2K6</accession>
<evidence type="ECO:0000256" key="5">
    <source>
        <dbReference type="ARBA" id="ARBA00022729"/>
    </source>
</evidence>
<dbReference type="Gene3D" id="2.40.170.20">
    <property type="entry name" value="TonB-dependent receptor, beta-barrel domain"/>
    <property type="match status" value="1"/>
</dbReference>
<evidence type="ECO:0000256" key="12">
    <source>
        <dbReference type="SAM" id="SignalP"/>
    </source>
</evidence>
<dbReference type="PROSITE" id="PS52016">
    <property type="entry name" value="TONB_DEPENDENT_REC_3"/>
    <property type="match status" value="1"/>
</dbReference>
<comment type="caution">
    <text evidence="15">The sequence shown here is derived from an EMBL/GenBank/DDBJ whole genome shotgun (WGS) entry which is preliminary data.</text>
</comment>
<evidence type="ECO:0000256" key="1">
    <source>
        <dbReference type="ARBA" id="ARBA00004571"/>
    </source>
</evidence>
<dbReference type="GO" id="GO:0009279">
    <property type="term" value="C:cell outer membrane"/>
    <property type="evidence" value="ECO:0007669"/>
    <property type="project" value="UniProtKB-SubCell"/>
</dbReference>
<evidence type="ECO:0000259" key="14">
    <source>
        <dbReference type="Pfam" id="PF07715"/>
    </source>
</evidence>
<evidence type="ECO:0000313" key="15">
    <source>
        <dbReference type="EMBL" id="KGO85846.1"/>
    </source>
</evidence>
<dbReference type="InterPro" id="IPR037066">
    <property type="entry name" value="Plug_dom_sf"/>
</dbReference>
<proteinExistence type="inferred from homology"/>
<keyword evidence="9 10" id="KW-0998">Cell outer membrane</keyword>
<keyword evidence="6 11" id="KW-0798">TonB box</keyword>
<dbReference type="GO" id="GO:0015344">
    <property type="term" value="F:siderophore uptake transmembrane transporter activity"/>
    <property type="evidence" value="ECO:0007669"/>
    <property type="project" value="TreeGrafter"/>
</dbReference>
<evidence type="ECO:0000313" key="16">
    <source>
        <dbReference type="Proteomes" id="UP000030152"/>
    </source>
</evidence>
<evidence type="ECO:0000256" key="4">
    <source>
        <dbReference type="ARBA" id="ARBA00022692"/>
    </source>
</evidence>
<feature type="chain" id="PRO_5001991586" description="TonB-dependent receptor" evidence="12">
    <location>
        <begin position="22"/>
        <end position="720"/>
    </location>
</feature>
<dbReference type="GO" id="GO:0044718">
    <property type="term" value="P:siderophore transmembrane transport"/>
    <property type="evidence" value="ECO:0007669"/>
    <property type="project" value="TreeGrafter"/>
</dbReference>
<evidence type="ECO:0000256" key="3">
    <source>
        <dbReference type="ARBA" id="ARBA00022452"/>
    </source>
</evidence>
<dbReference type="InterPro" id="IPR000531">
    <property type="entry name" value="Beta-barrel_TonB"/>
</dbReference>
<evidence type="ECO:0008006" key="17">
    <source>
        <dbReference type="Google" id="ProtNLM"/>
    </source>
</evidence>
<dbReference type="eggNOG" id="COG4206">
    <property type="taxonomic scope" value="Bacteria"/>
</dbReference>
<keyword evidence="4 10" id="KW-0812">Transmembrane</keyword>
<keyword evidence="8" id="KW-0675">Receptor</keyword>
<keyword evidence="16" id="KW-1185">Reference proteome</keyword>
<dbReference type="RefSeq" id="WP_020214969.1">
    <property type="nucleotide sequence ID" value="NZ_JRLX01000016.1"/>
</dbReference>
<keyword evidence="3 10" id="KW-1134">Transmembrane beta strand</keyword>
<sequence length="720" mass="81635">MQTTSRLFFYIASFVSFSALAQQPVKDTIYTNLDEVVVTGQPEPQSIKKSVFNVKVISRKDIDRQAANNLADLMNFYLNININQDPGQGRSTVSVFGLDGQYLKVLVDNVPLVSDTGLGNNIDLTQINLDDVEQIEIIEGSMGVTHGANAVSGIINIITKKSTQHDWEIKATLQEESVGSEYSASDKGRHIQSVKVSHKITDNWFISVGGNRNDFAGLQGDRGGKNYLYNETDINRQRGYSWLPKEQYVGNALLSYKKNRTRVFYKFDYFNENIDYYNPLVTIQDNYPFWDILFGNDRRYKTERLYHHLNSSGYLFKEMAYNISASYQKQTRDFEDFKYFIEERNEADNQRLTYQSTEVLYSTGSISNILNNKKYNLQVGYELVNEKGFASSRTGLFRDENGGFADKRATLNNYDVYTAAELAFTERFSGRAGVRYSAQSKFDDQYAASVGLRYLFDKGIEVRSSLGKSYRTPNFEELYTYLVDSNHDVRGNPDLVPENSTSVDLNIKKITNFSSGLKMSNNFMVTYLDVIDRIGQVQINFVPLQYKYINIDNFKVWNFSTSHEFNYNNFMLKAGGAVTGTSQNVSNGAVRSDDSYLWAVQLNANLNYSVPKWNTEFSVFYKLNGQQQQIVSTTDPNDSTRSIFGIAKISSFSWLNASVRKSFFKKSFDVTLGARNLLDVTNVRSSIAQGGNLGHGGGSTDLPAAYGRSYFVKLVYNINL</sequence>
<dbReference type="EMBL" id="JRLX01000016">
    <property type="protein sequence ID" value="KGO85846.1"/>
    <property type="molecule type" value="Genomic_DNA"/>
</dbReference>
<comment type="subcellular location">
    <subcellularLocation>
        <location evidence="1 10">Cell outer membrane</location>
        <topology evidence="1 10">Multi-pass membrane protein</topology>
    </subcellularLocation>
</comment>
<reference evidence="15 16" key="1">
    <citation type="submission" date="2013-09" db="EMBL/GenBank/DDBJ databases">
        <authorList>
            <person name="Zeng Z."/>
            <person name="Chen C."/>
        </authorList>
    </citation>
    <scope>NUCLEOTIDE SEQUENCE [LARGE SCALE GENOMIC DNA]</scope>
    <source>
        <strain evidence="15 16">WB 3.3-2</strain>
    </source>
</reference>
<feature type="domain" description="TonB-dependent receptor-like beta-barrel" evidence="13">
    <location>
        <begin position="259"/>
        <end position="677"/>
    </location>
</feature>
<dbReference type="PANTHER" id="PTHR30069:SF29">
    <property type="entry name" value="HEMOGLOBIN AND HEMOGLOBIN-HAPTOGLOBIN-BINDING PROTEIN 1-RELATED"/>
    <property type="match status" value="1"/>
</dbReference>